<organism evidence="2 3">
    <name type="scientific">Rhododendron williamsianum</name>
    <dbReference type="NCBI Taxonomy" id="262921"/>
    <lineage>
        <taxon>Eukaryota</taxon>
        <taxon>Viridiplantae</taxon>
        <taxon>Streptophyta</taxon>
        <taxon>Embryophyta</taxon>
        <taxon>Tracheophyta</taxon>
        <taxon>Spermatophyta</taxon>
        <taxon>Magnoliopsida</taxon>
        <taxon>eudicotyledons</taxon>
        <taxon>Gunneridae</taxon>
        <taxon>Pentapetalae</taxon>
        <taxon>asterids</taxon>
        <taxon>Ericales</taxon>
        <taxon>Ericaceae</taxon>
        <taxon>Ericoideae</taxon>
        <taxon>Rhodoreae</taxon>
        <taxon>Rhododendron</taxon>
    </lineage>
</organism>
<proteinExistence type="predicted"/>
<dbReference type="UniPathway" id="UPA00031">
    <property type="reaction ID" value="UER00006"/>
</dbReference>
<evidence type="ECO:0000313" key="3">
    <source>
        <dbReference type="Proteomes" id="UP000428333"/>
    </source>
</evidence>
<dbReference type="PANTHER" id="PTHR21403">
    <property type="entry name" value="ATP PHOSPHORIBOSYLTRANSFERASE ATP-PRTASE"/>
    <property type="match status" value="1"/>
</dbReference>
<protein>
    <recommendedName>
        <fullName evidence="1">Histidine biosynthesis HisG C-terminal domain-containing protein</fullName>
    </recommendedName>
</protein>
<dbReference type="GO" id="GO:0000105">
    <property type="term" value="P:L-histidine biosynthetic process"/>
    <property type="evidence" value="ECO:0007669"/>
    <property type="project" value="UniProtKB-UniPathway"/>
</dbReference>
<feature type="non-terminal residue" evidence="2">
    <location>
        <position position="1"/>
    </location>
</feature>
<comment type="caution">
    <text evidence="2">The sequence shown here is derived from an EMBL/GenBank/DDBJ whole genome shotgun (WGS) entry which is preliminary data.</text>
</comment>
<dbReference type="Pfam" id="PF08029">
    <property type="entry name" value="HisG_C"/>
    <property type="match status" value="1"/>
</dbReference>
<evidence type="ECO:0000259" key="1">
    <source>
        <dbReference type="Pfam" id="PF08029"/>
    </source>
</evidence>
<evidence type="ECO:0000313" key="2">
    <source>
        <dbReference type="EMBL" id="KAE9446848.1"/>
    </source>
</evidence>
<dbReference type="AlphaFoldDB" id="A0A6A4KVQ4"/>
<accession>A0A6A4KVQ4</accession>
<dbReference type="EMBL" id="QEFC01003722">
    <property type="protein sequence ID" value="KAE9446848.1"/>
    <property type="molecule type" value="Genomic_DNA"/>
</dbReference>
<gene>
    <name evidence="2" type="ORF">C3L33_21257</name>
</gene>
<dbReference type="GO" id="GO:0005737">
    <property type="term" value="C:cytoplasm"/>
    <property type="evidence" value="ECO:0007669"/>
    <property type="project" value="InterPro"/>
</dbReference>
<reference evidence="2 3" key="1">
    <citation type="journal article" date="2019" name="Genome Biol. Evol.">
        <title>The Rhododendron genome and chromosomal organization provide insight into shared whole-genome duplications across the heath family (Ericaceae).</title>
        <authorList>
            <person name="Soza V.L."/>
            <person name="Lindsley D."/>
            <person name="Waalkes A."/>
            <person name="Ramage E."/>
            <person name="Patwardhan R.P."/>
            <person name="Burton J.N."/>
            <person name="Adey A."/>
            <person name="Kumar A."/>
            <person name="Qiu R."/>
            <person name="Shendure J."/>
            <person name="Hall B."/>
        </authorList>
    </citation>
    <scope>NUCLEOTIDE SEQUENCE [LARGE SCALE GENOMIC DNA]</scope>
    <source>
        <strain evidence="2">RSF 1966-606</strain>
    </source>
</reference>
<dbReference type="Proteomes" id="UP000428333">
    <property type="component" value="Linkage Group LG13"/>
</dbReference>
<dbReference type="OrthoDB" id="2574at2759"/>
<dbReference type="PANTHER" id="PTHR21403:SF8">
    <property type="entry name" value="ATP PHOSPHORIBOSYLTRANSFERASE"/>
    <property type="match status" value="1"/>
</dbReference>
<name>A0A6A4KVQ4_9ERIC</name>
<sequence length="319" mass="36335">MFLPCLQAVLVASRKSLTQRKGVLDITHEILERLEAHLRAAGQLTFRLLQHEGNQCNMRGTSAEEVAERVLSQTSLSGLQGPTVSPVFWKRDGRITTDYYAVVICVHKKLLYKSVQQLRALESYQFILIQVVIYWTLSLSAIVQVSHPYLSFCFSFFLLSLAVKTLSLLSPPGYPLHGGGWRRREGEEKRKGWKAYCSGFSEKVVTNYTMSAHISKQHNRVHPNLIIYIPAALRDSNQGCKDSSVSSGLLVYKNFRPPIPTFPGDTWPDDETYIRRNATHFVKDSRWSISHLKPTFLPNIVDYICYLFAMVLLLLKDPE</sequence>
<dbReference type="GO" id="GO:0003879">
    <property type="term" value="F:ATP phosphoribosyltransferase activity"/>
    <property type="evidence" value="ECO:0007669"/>
    <property type="project" value="UniProtKB-EC"/>
</dbReference>
<feature type="domain" description="Histidine biosynthesis HisG C-terminal" evidence="1">
    <location>
        <begin position="55"/>
        <end position="122"/>
    </location>
</feature>
<dbReference type="InterPro" id="IPR013115">
    <property type="entry name" value="HisG_C"/>
</dbReference>
<dbReference type="InterPro" id="IPR001348">
    <property type="entry name" value="ATP_PRibTrfase_HisG"/>
</dbReference>
<dbReference type="GO" id="GO:0000287">
    <property type="term" value="F:magnesium ion binding"/>
    <property type="evidence" value="ECO:0007669"/>
    <property type="project" value="InterPro"/>
</dbReference>
<keyword evidence="3" id="KW-1185">Reference proteome</keyword>